<evidence type="ECO:0000313" key="1">
    <source>
        <dbReference type="EMBL" id="MBM7614807.1"/>
    </source>
</evidence>
<dbReference type="RefSeq" id="WP_204401384.1">
    <property type="nucleotide sequence ID" value="NZ_JAFBEE010000007.1"/>
</dbReference>
<evidence type="ECO:0000313" key="2">
    <source>
        <dbReference type="Proteomes" id="UP001314796"/>
    </source>
</evidence>
<name>A0ABS2NPR4_9FIRM</name>
<organism evidence="1 2">
    <name type="scientific">Alkaliphilus hydrothermalis</name>
    <dbReference type="NCBI Taxonomy" id="1482730"/>
    <lineage>
        <taxon>Bacteria</taxon>
        <taxon>Bacillati</taxon>
        <taxon>Bacillota</taxon>
        <taxon>Clostridia</taxon>
        <taxon>Peptostreptococcales</taxon>
        <taxon>Natronincolaceae</taxon>
        <taxon>Alkaliphilus</taxon>
    </lineage>
</organism>
<proteinExistence type="predicted"/>
<keyword evidence="2" id="KW-1185">Reference proteome</keyword>
<gene>
    <name evidence="1" type="ORF">JOC73_001326</name>
</gene>
<reference evidence="1 2" key="1">
    <citation type="submission" date="2021-01" db="EMBL/GenBank/DDBJ databases">
        <title>Genomic Encyclopedia of Type Strains, Phase IV (KMG-IV): sequencing the most valuable type-strain genomes for metagenomic binning, comparative biology and taxonomic classification.</title>
        <authorList>
            <person name="Goeker M."/>
        </authorList>
    </citation>
    <scope>NUCLEOTIDE SEQUENCE [LARGE SCALE GENOMIC DNA]</scope>
    <source>
        <strain evidence="1 2">DSM 25890</strain>
    </source>
</reference>
<comment type="caution">
    <text evidence="1">The sequence shown here is derived from an EMBL/GenBank/DDBJ whole genome shotgun (WGS) entry which is preliminary data.</text>
</comment>
<dbReference type="EMBL" id="JAFBEE010000007">
    <property type="protein sequence ID" value="MBM7614807.1"/>
    <property type="molecule type" value="Genomic_DNA"/>
</dbReference>
<sequence length="70" mass="8423">MATYKQIQTYVKETYGFVPKSCWIAHMKEIKGIESRKAYNRMDDSIRKYPCPEDKQQYIESAFRYFKIIG</sequence>
<dbReference type="Proteomes" id="UP001314796">
    <property type="component" value="Unassembled WGS sequence"/>
</dbReference>
<accession>A0ABS2NPR4</accession>
<protein>
    <submittedName>
        <fullName evidence="1">Uncharacterized protein</fullName>
    </submittedName>
</protein>